<evidence type="ECO:0000259" key="1">
    <source>
        <dbReference type="Pfam" id="PF03478"/>
    </source>
</evidence>
<dbReference type="KEGG" id="egu:105041970"/>
<dbReference type="FunCoup" id="A0A6I9QYC4">
    <property type="interactions" value="1"/>
</dbReference>
<dbReference type="AlphaFoldDB" id="A0A6I9QYC4"/>
<dbReference type="RefSeq" id="XP_010917353.1">
    <property type="nucleotide sequence ID" value="XM_010919051.3"/>
</dbReference>
<accession>A0A6I9QYC4</accession>
<organism evidence="2 3">
    <name type="scientific">Elaeis guineensis var. tenera</name>
    <name type="common">Oil palm</name>
    <dbReference type="NCBI Taxonomy" id="51953"/>
    <lineage>
        <taxon>Eukaryota</taxon>
        <taxon>Viridiplantae</taxon>
        <taxon>Streptophyta</taxon>
        <taxon>Embryophyta</taxon>
        <taxon>Tracheophyta</taxon>
        <taxon>Spermatophyta</taxon>
        <taxon>Magnoliopsida</taxon>
        <taxon>Liliopsida</taxon>
        <taxon>Arecaceae</taxon>
        <taxon>Arecoideae</taxon>
        <taxon>Cocoseae</taxon>
        <taxon>Elaeidinae</taxon>
        <taxon>Elaeis</taxon>
    </lineage>
</organism>
<dbReference type="GeneID" id="105041970"/>
<dbReference type="PANTHER" id="PTHR40891:SF1">
    <property type="entry name" value="DUF295 DOMAIN-CONTAINING PROTEIN"/>
    <property type="match status" value="1"/>
</dbReference>
<dbReference type="Pfam" id="PF03478">
    <property type="entry name" value="Beta-prop_KIB1-4"/>
    <property type="match status" value="1"/>
</dbReference>
<feature type="domain" description="KIB1-4 beta-propeller" evidence="1">
    <location>
        <begin position="34"/>
        <end position="274"/>
    </location>
</feature>
<keyword evidence="2" id="KW-1185">Reference proteome</keyword>
<evidence type="ECO:0000313" key="2">
    <source>
        <dbReference type="Proteomes" id="UP000504607"/>
    </source>
</evidence>
<sequence>MIAERHELSLPPSLGSNPWIILPHGRHKQLQTFINVSDGIVQHRSIPEMQGKRCLGSFYGWLLMWDEPSKECFLLSLTSLSKILLPPLLELAEFLDISIVSSSPALPNCMIVFLRKKQPFLFFCHVGDKEWTRLTVNFSHDFFVYSIVNCQGKLYALTFEENIMLIDTTSSSMNVEIMEVESFTSLHSYPSYFPNLVEACGDIFLVLRYSRSWGGGHVVTVDVHKLDFSKLRWERVESIGDRAFFLSGAFGISLSATESGVQPNHIYFIQPCNDAERLYIFSLDERVISFDMPCPNIRRTWDYLWWTMATT</sequence>
<dbReference type="InParanoid" id="A0A6I9QYC4"/>
<evidence type="ECO:0000313" key="3">
    <source>
        <dbReference type="RefSeq" id="XP_010917353.1"/>
    </source>
</evidence>
<gene>
    <name evidence="3" type="primary">LOC105041970</name>
</gene>
<dbReference type="InterPro" id="IPR005174">
    <property type="entry name" value="KIB1-4_b-propeller"/>
</dbReference>
<protein>
    <submittedName>
        <fullName evidence="3">F-box/kelch-repeat protein At1g57790</fullName>
    </submittedName>
</protein>
<dbReference type="OrthoDB" id="696611at2759"/>
<dbReference type="Proteomes" id="UP000504607">
    <property type="component" value="Chromosome 3"/>
</dbReference>
<dbReference type="PANTHER" id="PTHR40891">
    <property type="entry name" value="DUF295 DOMAIN-CONTAINING PROTEIN"/>
    <property type="match status" value="1"/>
</dbReference>
<proteinExistence type="predicted"/>
<name>A0A6I9QYC4_ELAGV</name>
<reference evidence="3" key="1">
    <citation type="submission" date="2025-08" db="UniProtKB">
        <authorList>
            <consortium name="RefSeq"/>
        </authorList>
    </citation>
    <scope>IDENTIFICATION</scope>
</reference>